<dbReference type="PANTHER" id="PTHR43394">
    <property type="entry name" value="ATP-DEPENDENT PERMEASE MDL1, MITOCHONDRIAL"/>
    <property type="match status" value="1"/>
</dbReference>
<dbReference type="PROSITE" id="PS50893">
    <property type="entry name" value="ABC_TRANSPORTER_2"/>
    <property type="match status" value="1"/>
</dbReference>
<dbReference type="PROSITE" id="PS50929">
    <property type="entry name" value="ABC_TM1F"/>
    <property type="match status" value="1"/>
</dbReference>
<keyword evidence="4 9" id="KW-0812">Transmembrane</keyword>
<keyword evidence="5" id="KW-0547">Nucleotide-binding</keyword>
<evidence type="ECO:0008006" key="13">
    <source>
        <dbReference type="Google" id="ProtNLM"/>
    </source>
</evidence>
<dbReference type="SMART" id="SM00382">
    <property type="entry name" value="AAA"/>
    <property type="match status" value="1"/>
</dbReference>
<dbReference type="InterPro" id="IPR036640">
    <property type="entry name" value="ABC1_TM_sf"/>
</dbReference>
<keyword evidence="3" id="KW-1003">Cell membrane</keyword>
<feature type="transmembrane region" description="Helical" evidence="9">
    <location>
        <begin position="21"/>
        <end position="40"/>
    </location>
</feature>
<evidence type="ECO:0000256" key="8">
    <source>
        <dbReference type="ARBA" id="ARBA00023136"/>
    </source>
</evidence>
<comment type="subcellular location">
    <subcellularLocation>
        <location evidence="1">Cell membrane</location>
        <topology evidence="1">Multi-pass membrane protein</topology>
    </subcellularLocation>
</comment>
<keyword evidence="2" id="KW-0813">Transport</keyword>
<evidence type="ECO:0000256" key="1">
    <source>
        <dbReference type="ARBA" id="ARBA00004651"/>
    </source>
</evidence>
<feature type="transmembrane region" description="Helical" evidence="9">
    <location>
        <begin position="242"/>
        <end position="264"/>
    </location>
</feature>
<dbReference type="CDD" id="cd07346">
    <property type="entry name" value="ABC_6TM_exporters"/>
    <property type="match status" value="1"/>
</dbReference>
<feature type="domain" description="ABC transmembrane type-1" evidence="11">
    <location>
        <begin position="26"/>
        <end position="306"/>
    </location>
</feature>
<evidence type="ECO:0000313" key="12">
    <source>
        <dbReference type="EMBL" id="SUZ57079.1"/>
    </source>
</evidence>
<feature type="non-terminal residue" evidence="12">
    <location>
        <position position="1"/>
    </location>
</feature>
<dbReference type="FunFam" id="3.40.50.300:FF:000299">
    <property type="entry name" value="ABC transporter ATP-binding protein/permease"/>
    <property type="match status" value="1"/>
</dbReference>
<evidence type="ECO:0000256" key="2">
    <source>
        <dbReference type="ARBA" id="ARBA00022448"/>
    </source>
</evidence>
<dbReference type="PANTHER" id="PTHR43394:SF1">
    <property type="entry name" value="ATP-BINDING CASSETTE SUB-FAMILY B MEMBER 10, MITOCHONDRIAL"/>
    <property type="match status" value="1"/>
</dbReference>
<organism evidence="12">
    <name type="scientific">marine metagenome</name>
    <dbReference type="NCBI Taxonomy" id="408172"/>
    <lineage>
        <taxon>unclassified sequences</taxon>
        <taxon>metagenomes</taxon>
        <taxon>ecological metagenomes</taxon>
    </lineage>
</organism>
<accession>A0A381NRX0</accession>
<dbReference type="Gene3D" id="3.40.50.300">
    <property type="entry name" value="P-loop containing nucleotide triphosphate hydrolases"/>
    <property type="match status" value="1"/>
</dbReference>
<evidence type="ECO:0000256" key="6">
    <source>
        <dbReference type="ARBA" id="ARBA00022840"/>
    </source>
</evidence>
<feature type="transmembrane region" description="Helical" evidence="9">
    <location>
        <begin position="60"/>
        <end position="80"/>
    </location>
</feature>
<dbReference type="InterPro" id="IPR011527">
    <property type="entry name" value="ABC1_TM_dom"/>
</dbReference>
<dbReference type="SUPFAM" id="SSF52540">
    <property type="entry name" value="P-loop containing nucleoside triphosphate hydrolases"/>
    <property type="match status" value="1"/>
</dbReference>
<dbReference type="InterPro" id="IPR039421">
    <property type="entry name" value="Type_1_exporter"/>
</dbReference>
<evidence type="ECO:0000256" key="3">
    <source>
        <dbReference type="ARBA" id="ARBA00022475"/>
    </source>
</evidence>
<protein>
    <recommendedName>
        <fullName evidence="13">ABC transporter</fullName>
    </recommendedName>
</protein>
<dbReference type="InterPro" id="IPR003439">
    <property type="entry name" value="ABC_transporter-like_ATP-bd"/>
</dbReference>
<dbReference type="InterPro" id="IPR003593">
    <property type="entry name" value="AAA+_ATPase"/>
</dbReference>
<dbReference type="InterPro" id="IPR017871">
    <property type="entry name" value="ABC_transporter-like_CS"/>
</dbReference>
<dbReference type="GO" id="GO:0016887">
    <property type="term" value="F:ATP hydrolysis activity"/>
    <property type="evidence" value="ECO:0007669"/>
    <property type="project" value="InterPro"/>
</dbReference>
<dbReference type="AlphaFoldDB" id="A0A381NRX0"/>
<evidence type="ECO:0000256" key="5">
    <source>
        <dbReference type="ARBA" id="ARBA00022741"/>
    </source>
</evidence>
<keyword evidence="7 9" id="KW-1133">Transmembrane helix</keyword>
<feature type="transmembrane region" description="Helical" evidence="9">
    <location>
        <begin position="140"/>
        <end position="158"/>
    </location>
</feature>
<dbReference type="InterPro" id="IPR027417">
    <property type="entry name" value="P-loop_NTPase"/>
</dbReference>
<feature type="transmembrane region" description="Helical" evidence="9">
    <location>
        <begin position="164"/>
        <end position="181"/>
    </location>
</feature>
<evidence type="ECO:0000259" key="10">
    <source>
        <dbReference type="PROSITE" id="PS50893"/>
    </source>
</evidence>
<gene>
    <name evidence="12" type="ORF">METZ01_LOCUS9933</name>
</gene>
<evidence type="ECO:0000256" key="9">
    <source>
        <dbReference type="SAM" id="Phobius"/>
    </source>
</evidence>
<dbReference type="SUPFAM" id="SSF90123">
    <property type="entry name" value="ABC transporter transmembrane region"/>
    <property type="match status" value="1"/>
</dbReference>
<keyword evidence="6" id="KW-0067">ATP-binding</keyword>
<dbReference type="Pfam" id="PF00005">
    <property type="entry name" value="ABC_tran"/>
    <property type="match status" value="1"/>
</dbReference>
<dbReference type="Pfam" id="PF00664">
    <property type="entry name" value="ABC_membrane"/>
    <property type="match status" value="1"/>
</dbReference>
<dbReference type="GO" id="GO:0005524">
    <property type="term" value="F:ATP binding"/>
    <property type="evidence" value="ECO:0007669"/>
    <property type="project" value="UniProtKB-KW"/>
</dbReference>
<feature type="domain" description="ABC transporter" evidence="10">
    <location>
        <begin position="340"/>
        <end position="574"/>
    </location>
</feature>
<keyword evidence="8 9" id="KW-0472">Membrane</keyword>
<dbReference type="EMBL" id="UINC01000541">
    <property type="protein sequence ID" value="SUZ57079.1"/>
    <property type="molecule type" value="Genomic_DNA"/>
</dbReference>
<name>A0A381NRX0_9ZZZZ</name>
<evidence type="ECO:0000259" key="11">
    <source>
        <dbReference type="PROSITE" id="PS50929"/>
    </source>
</evidence>
<evidence type="ECO:0000256" key="7">
    <source>
        <dbReference type="ARBA" id="ARBA00022989"/>
    </source>
</evidence>
<reference evidence="12" key="1">
    <citation type="submission" date="2018-05" db="EMBL/GenBank/DDBJ databases">
        <authorList>
            <person name="Lanie J.A."/>
            <person name="Ng W.-L."/>
            <person name="Kazmierczak K.M."/>
            <person name="Andrzejewski T.M."/>
            <person name="Davidsen T.M."/>
            <person name="Wayne K.J."/>
            <person name="Tettelin H."/>
            <person name="Glass J.I."/>
            <person name="Rusch D."/>
            <person name="Podicherti R."/>
            <person name="Tsui H.-C.T."/>
            <person name="Winkler M.E."/>
        </authorList>
    </citation>
    <scope>NUCLEOTIDE SEQUENCE</scope>
</reference>
<proteinExistence type="predicted"/>
<dbReference type="GO" id="GO:0005886">
    <property type="term" value="C:plasma membrane"/>
    <property type="evidence" value="ECO:0007669"/>
    <property type="project" value="UniProtKB-SubCell"/>
</dbReference>
<dbReference type="GO" id="GO:0015421">
    <property type="term" value="F:ABC-type oligopeptide transporter activity"/>
    <property type="evidence" value="ECO:0007669"/>
    <property type="project" value="TreeGrafter"/>
</dbReference>
<dbReference type="PROSITE" id="PS00211">
    <property type="entry name" value="ABC_TRANSPORTER_1"/>
    <property type="match status" value="1"/>
</dbReference>
<sequence>VARILDPHFRRALDFVRPYGWALAPVVILSLLGTGLGLVLPYLSKLLVDDALVAQDFDALLNIVGLFVGITAASFLMNVLSGMRYTKVSADILFDMRLDLYRHLQRLSPRYYAKTPLGDVVSRINGDIGEIQRVTAEATLAWLGQLIALVGTVGMLIYLDIQLFFAGLITLPPALFALLRYRRQLEARVRDLRERSADIGTFLIETLQGMRAVVGANAQEREVDRFRNKNDSFIDALLSMRLFTYLAGGLPGLLLTTGTGIVFLYGGYRVINGATTLGTFVAFMAYQMRLMAPIQGLMGLYSNLATARASLVRVHEIRDSPPEVIEATASKSLPVCKGEVTLEEVHYGFGRGGEVLAGVNLVIPAGQVLAIVGTSGSGKSTIADLLSRQLDPDEGRILLDGNNLCDLFLAQVRRHIVVVEQSPFIFHATVAENVRYARPEATEADVRQAIHAAGLSDLMDSMPEDLNTVVGERGSQLSAGERQRVAIARAYLAEPSVLIFDEATGALDPMSEAAVLSGYDALMRGRTTVLITHRIDLARQADRVVVLKNGRVAEDGRLSDLETRGTAFRDIFLDVKTD</sequence>
<dbReference type="Gene3D" id="1.20.1560.10">
    <property type="entry name" value="ABC transporter type 1, transmembrane domain"/>
    <property type="match status" value="1"/>
</dbReference>
<evidence type="ECO:0000256" key="4">
    <source>
        <dbReference type="ARBA" id="ARBA00022692"/>
    </source>
</evidence>